<dbReference type="InterPro" id="IPR003593">
    <property type="entry name" value="AAA+_ATPase"/>
</dbReference>
<dbReference type="EMBL" id="FNHZ01000001">
    <property type="protein sequence ID" value="SDM40302.1"/>
    <property type="molecule type" value="Genomic_DNA"/>
</dbReference>
<keyword evidence="2" id="KW-0547">Nucleotide-binding</keyword>
<dbReference type="SUPFAM" id="SSF52540">
    <property type="entry name" value="P-loop containing nucleoside triphosphate hydrolases"/>
    <property type="match status" value="1"/>
</dbReference>
<protein>
    <submittedName>
        <fullName evidence="5">ABC-2 type transport system ATP-binding protein</fullName>
    </submittedName>
</protein>
<dbReference type="RefSeq" id="WP_074520450.1">
    <property type="nucleotide sequence ID" value="NZ_FNHZ01000001.1"/>
</dbReference>
<dbReference type="PROSITE" id="PS50893">
    <property type="entry name" value="ABC_TRANSPORTER_2"/>
    <property type="match status" value="1"/>
</dbReference>
<feature type="domain" description="ABC transporter" evidence="4">
    <location>
        <begin position="1"/>
        <end position="217"/>
    </location>
</feature>
<dbReference type="InterPro" id="IPR027417">
    <property type="entry name" value="P-loop_NTPase"/>
</dbReference>
<dbReference type="Pfam" id="PF00005">
    <property type="entry name" value="ABC_tran"/>
    <property type="match status" value="1"/>
</dbReference>
<dbReference type="OrthoDB" id="9804819at2"/>
<proteinExistence type="predicted"/>
<name>A0A1G9SY09_9FIRM</name>
<evidence type="ECO:0000313" key="5">
    <source>
        <dbReference type="EMBL" id="SDM40302.1"/>
    </source>
</evidence>
<dbReference type="Gene3D" id="3.40.50.300">
    <property type="entry name" value="P-loop containing nucleotide triphosphate hydrolases"/>
    <property type="match status" value="1"/>
</dbReference>
<sequence length="221" mass="25264">MIIKNLSVKRGKHTILKNINLEIKKQDSIIGIFGPNGAGKTTLLSVLAGIINKYEGSIEGLNKENFSFLPDKPYIYKDLKLKNVLSYFDGEYSSFNVQKARRLLNDLGLDENMRIIDCSKGMLEQIHMIMSISREVDYYFFDEPLAAVDPLTRDRLMEIIEKEKKPGSIVLISTHLISDVEQLFTDVIMIKNGEIILYDSVEKLKKESGEGLETLFKERLR</sequence>
<reference evidence="6" key="1">
    <citation type="submission" date="2016-10" db="EMBL/GenBank/DDBJ databases">
        <authorList>
            <person name="Varghese N."/>
            <person name="Submissions S."/>
        </authorList>
    </citation>
    <scope>NUCLEOTIDE SEQUENCE [LARGE SCALE GENOMIC DNA]</scope>
    <source>
        <strain evidence="6">M83</strain>
    </source>
</reference>
<dbReference type="InterPro" id="IPR003439">
    <property type="entry name" value="ABC_transporter-like_ATP-bd"/>
</dbReference>
<dbReference type="InterPro" id="IPR051782">
    <property type="entry name" value="ABC_Transporter_VariousFunc"/>
</dbReference>
<dbReference type="GO" id="GO:0016887">
    <property type="term" value="F:ATP hydrolysis activity"/>
    <property type="evidence" value="ECO:0007669"/>
    <property type="project" value="InterPro"/>
</dbReference>
<gene>
    <name evidence="5" type="ORF">SAMN05216544_0137</name>
</gene>
<dbReference type="AlphaFoldDB" id="A0A1G9SY09"/>
<keyword evidence="6" id="KW-1185">Reference proteome</keyword>
<evidence type="ECO:0000256" key="2">
    <source>
        <dbReference type="ARBA" id="ARBA00022741"/>
    </source>
</evidence>
<evidence type="ECO:0000313" key="6">
    <source>
        <dbReference type="Proteomes" id="UP000187651"/>
    </source>
</evidence>
<dbReference type="CDD" id="cd03230">
    <property type="entry name" value="ABC_DR_subfamily_A"/>
    <property type="match status" value="1"/>
</dbReference>
<organism evidence="5 6">
    <name type="scientific">Lachnospira pectinoschiza</name>
    <dbReference type="NCBI Taxonomy" id="28052"/>
    <lineage>
        <taxon>Bacteria</taxon>
        <taxon>Bacillati</taxon>
        <taxon>Bacillota</taxon>
        <taxon>Clostridia</taxon>
        <taxon>Lachnospirales</taxon>
        <taxon>Lachnospiraceae</taxon>
        <taxon>Lachnospira</taxon>
    </lineage>
</organism>
<evidence type="ECO:0000256" key="1">
    <source>
        <dbReference type="ARBA" id="ARBA00022448"/>
    </source>
</evidence>
<keyword evidence="1" id="KW-0813">Transport</keyword>
<dbReference type="PANTHER" id="PTHR42939">
    <property type="entry name" value="ABC TRANSPORTER ATP-BINDING PROTEIN ALBC-RELATED"/>
    <property type="match status" value="1"/>
</dbReference>
<dbReference type="PANTHER" id="PTHR42939:SF1">
    <property type="entry name" value="ABC TRANSPORTER ATP-BINDING PROTEIN ALBC-RELATED"/>
    <property type="match status" value="1"/>
</dbReference>
<evidence type="ECO:0000259" key="4">
    <source>
        <dbReference type="PROSITE" id="PS50893"/>
    </source>
</evidence>
<dbReference type="GO" id="GO:0005524">
    <property type="term" value="F:ATP binding"/>
    <property type="evidence" value="ECO:0007669"/>
    <property type="project" value="UniProtKB-KW"/>
</dbReference>
<dbReference type="SMART" id="SM00382">
    <property type="entry name" value="AAA"/>
    <property type="match status" value="1"/>
</dbReference>
<keyword evidence="3 5" id="KW-0067">ATP-binding</keyword>
<evidence type="ECO:0000256" key="3">
    <source>
        <dbReference type="ARBA" id="ARBA00022840"/>
    </source>
</evidence>
<accession>A0A1G9SY09</accession>
<dbReference type="Proteomes" id="UP000187651">
    <property type="component" value="Unassembled WGS sequence"/>
</dbReference>